<dbReference type="Gene3D" id="3.40.50.1820">
    <property type="entry name" value="alpha/beta hydrolase"/>
    <property type="match status" value="1"/>
</dbReference>
<proteinExistence type="predicted"/>
<dbReference type="InterPro" id="IPR029058">
    <property type="entry name" value="AB_hydrolase_fold"/>
</dbReference>
<organism evidence="1 2">
    <name type="scientific">Jutongia huaianensis</name>
    <dbReference type="NCBI Taxonomy" id="2763668"/>
    <lineage>
        <taxon>Bacteria</taxon>
        <taxon>Bacillati</taxon>
        <taxon>Bacillota</taxon>
        <taxon>Clostridia</taxon>
        <taxon>Lachnospirales</taxon>
        <taxon>Lachnospiraceae</taxon>
        <taxon>Jutongia</taxon>
    </lineage>
</organism>
<dbReference type="RefSeq" id="WP_249298217.1">
    <property type="nucleotide sequence ID" value="NZ_JACRSX010000014.1"/>
</dbReference>
<accession>A0ABR7N313</accession>
<dbReference type="EMBL" id="JACRSX010000014">
    <property type="protein sequence ID" value="MBC8563005.1"/>
    <property type="molecule type" value="Genomic_DNA"/>
</dbReference>
<dbReference type="InterPro" id="IPR022605">
    <property type="entry name" value="DUF2920"/>
</dbReference>
<dbReference type="Pfam" id="PF11144">
    <property type="entry name" value="DUF2920"/>
    <property type="match status" value="1"/>
</dbReference>
<keyword evidence="2" id="KW-1185">Reference proteome</keyword>
<comment type="caution">
    <text evidence="1">The sequence shown here is derived from an EMBL/GenBank/DDBJ whole genome shotgun (WGS) entry which is preliminary data.</text>
</comment>
<evidence type="ECO:0000313" key="1">
    <source>
        <dbReference type="EMBL" id="MBC8563005.1"/>
    </source>
</evidence>
<sequence>MAKEYEVQINGQPTWYSDQVRRFKMYFAEPENQVNRDTGILLLIAGYGGNANSHVYQKMRRKFADMYNFVTLQCDYLGWQFMQDDQHLAITEQMLRKELSPREFRSLEKDYAGNQQILHGKTFSGKIELRENAQEFNEMGMNQAMDHLMALHILQDILKENGLDYCRDRVYIYGQSHGAYLAYLCNRLAPDLFCGIIDNSAYLFPYYLEHDRQVTKIGEIFSLQKIYHYMMADQEIDREGYDLEYLYRGFDNHARIICYHGIDDEMIPLEEKSSFLDHVNGALLHTISNREVDGKTFKSTGHSLGADMLKVFGMALAELETEKKEKQVTNTFQETKIITSKYIYWIDRIQGVPILYREKYENK</sequence>
<name>A0ABR7N313_9FIRM</name>
<reference evidence="1 2" key="1">
    <citation type="submission" date="2020-08" db="EMBL/GenBank/DDBJ databases">
        <title>Genome public.</title>
        <authorList>
            <person name="Liu C."/>
            <person name="Sun Q."/>
        </authorList>
    </citation>
    <scope>NUCLEOTIDE SEQUENCE [LARGE SCALE GENOMIC DNA]</scope>
    <source>
        <strain evidence="1 2">NSJ-37</strain>
    </source>
</reference>
<dbReference type="Proteomes" id="UP000606193">
    <property type="component" value="Unassembled WGS sequence"/>
</dbReference>
<protein>
    <submittedName>
        <fullName evidence="1">DUF2920 family protein</fullName>
    </submittedName>
</protein>
<gene>
    <name evidence="1" type="ORF">H8704_10270</name>
</gene>
<dbReference type="SUPFAM" id="SSF53474">
    <property type="entry name" value="alpha/beta-Hydrolases"/>
    <property type="match status" value="1"/>
</dbReference>
<evidence type="ECO:0000313" key="2">
    <source>
        <dbReference type="Proteomes" id="UP000606193"/>
    </source>
</evidence>